<gene>
    <name evidence="2" type="ORF">SAMN04488541_103737</name>
</gene>
<keyword evidence="1" id="KW-0472">Membrane</keyword>
<dbReference type="NCBIfam" id="TIGR00847">
    <property type="entry name" value="ccoS"/>
    <property type="match status" value="1"/>
</dbReference>
<accession>A0A1I2IV01</accession>
<dbReference type="RefSeq" id="WP_091548788.1">
    <property type="nucleotide sequence ID" value="NZ_FONY01000037.1"/>
</dbReference>
<dbReference type="PANTHER" id="PTHR41532">
    <property type="entry name" value="FIXS PROTEIN"/>
    <property type="match status" value="1"/>
</dbReference>
<evidence type="ECO:0000313" key="3">
    <source>
        <dbReference type="Proteomes" id="UP000199513"/>
    </source>
</evidence>
<organism evidence="2 3">
    <name type="scientific">Thermoflexibacter ruber</name>
    <dbReference type="NCBI Taxonomy" id="1003"/>
    <lineage>
        <taxon>Bacteria</taxon>
        <taxon>Pseudomonadati</taxon>
        <taxon>Bacteroidota</taxon>
        <taxon>Cytophagia</taxon>
        <taxon>Cytophagales</taxon>
        <taxon>Thermoflexibacteraceae</taxon>
        <taxon>Thermoflexibacter</taxon>
    </lineage>
</organism>
<sequence>MSVIFILIGISISVALVFLGLFLWAVRSKQYEDDYTPSVRMLFDDELKK</sequence>
<name>A0A1I2IV01_9BACT</name>
<keyword evidence="1" id="KW-1133">Transmembrane helix</keyword>
<dbReference type="Proteomes" id="UP000199513">
    <property type="component" value="Unassembled WGS sequence"/>
</dbReference>
<keyword evidence="3" id="KW-1185">Reference proteome</keyword>
<dbReference type="EMBL" id="FONY01000037">
    <property type="protein sequence ID" value="SFF46282.1"/>
    <property type="molecule type" value="Genomic_DNA"/>
</dbReference>
<evidence type="ECO:0000313" key="2">
    <source>
        <dbReference type="EMBL" id="SFF46282.1"/>
    </source>
</evidence>
<dbReference type="Pfam" id="PF03597">
    <property type="entry name" value="FixS"/>
    <property type="match status" value="1"/>
</dbReference>
<dbReference type="PANTHER" id="PTHR41532:SF1">
    <property type="entry name" value="FIXS PROTEIN"/>
    <property type="match status" value="1"/>
</dbReference>
<dbReference type="OrthoDB" id="9802763at2"/>
<evidence type="ECO:0000256" key="1">
    <source>
        <dbReference type="SAM" id="Phobius"/>
    </source>
</evidence>
<dbReference type="InterPro" id="IPR004714">
    <property type="entry name" value="Cyt_oxidase_maturation_cbb3"/>
</dbReference>
<dbReference type="STRING" id="1003.SAMN04488541_103737"/>
<feature type="transmembrane region" description="Helical" evidence="1">
    <location>
        <begin position="6"/>
        <end position="26"/>
    </location>
</feature>
<dbReference type="AlphaFoldDB" id="A0A1I2IV01"/>
<protein>
    <submittedName>
        <fullName evidence="2">Cytochrome oxidase maturation protein, cbb3-type</fullName>
    </submittedName>
</protein>
<reference evidence="2 3" key="1">
    <citation type="submission" date="2016-10" db="EMBL/GenBank/DDBJ databases">
        <authorList>
            <person name="de Groot N.N."/>
        </authorList>
    </citation>
    <scope>NUCLEOTIDE SEQUENCE [LARGE SCALE GENOMIC DNA]</scope>
    <source>
        <strain>GEY</strain>
        <strain evidence="3">DSM 9560</strain>
    </source>
</reference>
<keyword evidence="1" id="KW-0812">Transmembrane</keyword>
<proteinExistence type="predicted"/>